<dbReference type="EMBL" id="SRLO01000293">
    <property type="protein sequence ID" value="TNN62460.1"/>
    <property type="molecule type" value="Genomic_DNA"/>
</dbReference>
<proteinExistence type="predicted"/>
<keyword evidence="3" id="KW-1185">Reference proteome</keyword>
<gene>
    <name evidence="2" type="ORF">EYF80_027368</name>
</gene>
<comment type="caution">
    <text evidence="2">The sequence shown here is derived from an EMBL/GenBank/DDBJ whole genome shotgun (WGS) entry which is preliminary data.</text>
</comment>
<feature type="compositionally biased region" description="Basic and acidic residues" evidence="1">
    <location>
        <begin position="44"/>
        <end position="67"/>
    </location>
</feature>
<protein>
    <submittedName>
        <fullName evidence="2">Uncharacterized protein</fullName>
    </submittedName>
</protein>
<accession>A0A4Z2HAB6</accession>
<feature type="region of interest" description="Disordered" evidence="1">
    <location>
        <begin position="41"/>
        <end position="67"/>
    </location>
</feature>
<name>A0A4Z2HAB6_9TELE</name>
<evidence type="ECO:0000313" key="3">
    <source>
        <dbReference type="Proteomes" id="UP000314294"/>
    </source>
</evidence>
<dbReference type="Proteomes" id="UP000314294">
    <property type="component" value="Unassembled WGS sequence"/>
</dbReference>
<reference evidence="2 3" key="1">
    <citation type="submission" date="2019-03" db="EMBL/GenBank/DDBJ databases">
        <title>First draft genome of Liparis tanakae, snailfish: a comprehensive survey of snailfish specific genes.</title>
        <authorList>
            <person name="Kim W."/>
            <person name="Song I."/>
            <person name="Jeong J.-H."/>
            <person name="Kim D."/>
            <person name="Kim S."/>
            <person name="Ryu S."/>
            <person name="Song J.Y."/>
            <person name="Lee S.K."/>
        </authorList>
    </citation>
    <scope>NUCLEOTIDE SEQUENCE [LARGE SCALE GENOMIC DNA]</scope>
    <source>
        <tissue evidence="2">Muscle</tissue>
    </source>
</reference>
<sequence>MRGGDWGWGGGADDIISFEAWRASASLGSCRAALRRRPTAIKKARTENVSEARTQRRRGDKEPIAQD</sequence>
<evidence type="ECO:0000256" key="1">
    <source>
        <dbReference type="SAM" id="MobiDB-lite"/>
    </source>
</evidence>
<evidence type="ECO:0000313" key="2">
    <source>
        <dbReference type="EMBL" id="TNN62460.1"/>
    </source>
</evidence>
<dbReference type="AlphaFoldDB" id="A0A4Z2HAB6"/>
<organism evidence="2 3">
    <name type="scientific">Liparis tanakae</name>
    <name type="common">Tanaka's snailfish</name>
    <dbReference type="NCBI Taxonomy" id="230148"/>
    <lineage>
        <taxon>Eukaryota</taxon>
        <taxon>Metazoa</taxon>
        <taxon>Chordata</taxon>
        <taxon>Craniata</taxon>
        <taxon>Vertebrata</taxon>
        <taxon>Euteleostomi</taxon>
        <taxon>Actinopterygii</taxon>
        <taxon>Neopterygii</taxon>
        <taxon>Teleostei</taxon>
        <taxon>Neoteleostei</taxon>
        <taxon>Acanthomorphata</taxon>
        <taxon>Eupercaria</taxon>
        <taxon>Perciformes</taxon>
        <taxon>Cottioidei</taxon>
        <taxon>Cottales</taxon>
        <taxon>Liparidae</taxon>
        <taxon>Liparis</taxon>
    </lineage>
</organism>